<accession>A0A1T5H2R4</accession>
<dbReference type="RefSeq" id="WP_082217231.1">
    <property type="nucleotide sequence ID" value="NZ_FUZA01000008.1"/>
</dbReference>
<protein>
    <submittedName>
        <fullName evidence="5">Por secretion system C-terminal sorting domain-containing protein</fullName>
    </submittedName>
</protein>
<dbReference type="SUPFAM" id="SSF69318">
    <property type="entry name" value="Integrin alpha N-terminal domain"/>
    <property type="match status" value="4"/>
</dbReference>
<dbReference type="InterPro" id="IPR013517">
    <property type="entry name" value="FG-GAP"/>
</dbReference>
<dbReference type="GO" id="GO:0008305">
    <property type="term" value="C:integrin complex"/>
    <property type="evidence" value="ECO:0007669"/>
    <property type="project" value="InterPro"/>
</dbReference>
<evidence type="ECO:0000313" key="5">
    <source>
        <dbReference type="EMBL" id="SKC14983.1"/>
    </source>
</evidence>
<dbReference type="InterPro" id="IPR028994">
    <property type="entry name" value="Integrin_alpha_N"/>
</dbReference>
<dbReference type="InterPro" id="IPR013783">
    <property type="entry name" value="Ig-like_fold"/>
</dbReference>
<dbReference type="STRING" id="651661.SAMN05660293_04767"/>
<dbReference type="OrthoDB" id="964745at2"/>
<keyword evidence="6" id="KW-1185">Reference proteome</keyword>
<dbReference type="InterPro" id="IPR000413">
    <property type="entry name" value="Integrin_alpha"/>
</dbReference>
<dbReference type="GO" id="GO:0007229">
    <property type="term" value="P:integrin-mediated signaling pathway"/>
    <property type="evidence" value="ECO:0007669"/>
    <property type="project" value="TreeGrafter"/>
</dbReference>
<organism evidence="5 6">
    <name type="scientific">Dyadobacter psychrophilus</name>
    <dbReference type="NCBI Taxonomy" id="651661"/>
    <lineage>
        <taxon>Bacteria</taxon>
        <taxon>Pseudomonadati</taxon>
        <taxon>Bacteroidota</taxon>
        <taxon>Cytophagia</taxon>
        <taxon>Cytophagales</taxon>
        <taxon>Spirosomataceae</taxon>
        <taxon>Dyadobacter</taxon>
    </lineage>
</organism>
<dbReference type="InterPro" id="IPR013519">
    <property type="entry name" value="Int_alpha_beta-p"/>
</dbReference>
<sequence>MRKKYLGSTFFVLLVACSAMRYYHFRTADSPHKPKLLEAQRSAGKSKQGKLSENGNVPDSTLATIYSSIAAREYHVTKDPVSGIPQSPNRKQNLRAYFKPGLFTIKNRVDSAGHDFRLTLKLDGLYADSRKLAISSEDTATVITENKIQLRQGILTEEYINTEAGVRQNFIVQNAPGGTDELAVKLAAEGLIVKQLPNNKLEFYANEKNDDAPKLTYDGLKCWDANGKDLPATLSYKDGLVQIAVNTKSAAYPVTIDPLVSSGNPGNANALLVGKQLGAQAGSSVASAGDVNGDGYSDVIVGAPLYDANKPNQGAFFVYLGSSIGITVNNGITYTGDSNVGNAYFGSSLSSAGDVNGDGFSDVIVGSWGYSNSETEEGAAYIYYGSAFGLNLTSVKIESNQATASFGQSVAGAGDINGDGFSDVVVGAPSFTHGEQNEGAALIFMGSQSGISSTPSDTLESNQASSYYGQSVACAGDVNGDGFSDLIVGAYFYDNLFSPNLGAAFIYSGASSGIVHSPAMTLFGQQEGSKFGYSVSSAGDLNGDGYSDVIIGSPNYANGQNQEGAVSIHLASSQGIGIQNQAKTLMEGGQAGGAFGSSVACAGDVNGDGFSDVIVGEPGRDNAGNVQEGWAHVYFGSITGSLPAKSFVTSSQAEAELGTSVASAGDVNGDGFSDIIVGAPSYNQVTNDDGIALVFHGSAASVETNFSVQIIANQAGADLGYSVSGAGDVNGDGYDDVIVGAPFYDNGANDEGAAFLYRSDGMGVDLSTMLIISMGQALANFGHSVAAAGDVNSDGYGDVIIGAPLYDLKGVTDCGAGFIYYGSPNGLSVAITNIQYNLTQGARVGWSVSGAGDLNADGFDDIVIGVPSYGTYLKPNVGAFMASYGSKTGIKNGVAYFQLGSQFGSEFGSAVSSAGDINGDGYDDVIIGSFKFNGSANTQEEGAAFVYYGGEDGLGNSGTILDLNKTKALMGWDVAGAGDINGDGFSDVIVGLKNNSNGEANEGAVAIYYGASLGIQKLTPTIIESNQADALMGASVGSADVNGDGYNDILVGSPAYTDDQGKEGAVLVYHGSENGVITSVAAIIGGNHINSGMGYSVSSAGDVNADGIEDVIAGANQFSGTGRAFIYHGNGDGISVNNDRAVRGNLNLYNSDLSTSISKDNLGKDDFGVGLYAKSFLGRNKGKVVWEIIGQGQSFSHASPITNSTQSTGQGNLTDLLTTEVELKSLVDKTDFLNKIRARVRFSPVLAITGQVYGPWRYADAPILADPSTLPVELVRFEAKANEKQVDLTWETASEMNSDYFELQRSNDAKAWEKIGSVYSAGDSKKANSYSFIDFKPQTGANYYRLKMIDKDKTFAYSSIKSVKFEGKPTGLFPNPVTNTLNIDSETLNTEISIYDVSGNEVLRKADENGIKTMDVSPLIPGNYLIKLKDKSFHIIKK</sequence>
<dbReference type="EMBL" id="FUZA01000008">
    <property type="protein sequence ID" value="SKC14983.1"/>
    <property type="molecule type" value="Genomic_DNA"/>
</dbReference>
<evidence type="ECO:0000256" key="3">
    <source>
        <dbReference type="ARBA" id="ARBA00023180"/>
    </source>
</evidence>
<dbReference type="GO" id="GO:0098609">
    <property type="term" value="P:cell-cell adhesion"/>
    <property type="evidence" value="ECO:0007669"/>
    <property type="project" value="TreeGrafter"/>
</dbReference>
<dbReference type="PRINTS" id="PR01185">
    <property type="entry name" value="INTEGRINA"/>
</dbReference>
<dbReference type="PROSITE" id="PS51257">
    <property type="entry name" value="PROKAR_LIPOPROTEIN"/>
    <property type="match status" value="1"/>
</dbReference>
<dbReference type="PANTHER" id="PTHR23220:SF122">
    <property type="entry name" value="INTEGRIN ALPHA-PS1"/>
    <property type="match status" value="1"/>
</dbReference>
<dbReference type="Proteomes" id="UP000190897">
    <property type="component" value="Unassembled WGS sequence"/>
</dbReference>
<reference evidence="6" key="1">
    <citation type="submission" date="2017-02" db="EMBL/GenBank/DDBJ databases">
        <authorList>
            <person name="Varghese N."/>
            <person name="Submissions S."/>
        </authorList>
    </citation>
    <scope>NUCLEOTIDE SEQUENCE [LARGE SCALE GENOMIC DNA]</scope>
    <source>
        <strain evidence="6">DSM 22270</strain>
    </source>
</reference>
<dbReference type="GO" id="GO:0007160">
    <property type="term" value="P:cell-matrix adhesion"/>
    <property type="evidence" value="ECO:0007669"/>
    <property type="project" value="TreeGrafter"/>
</dbReference>
<gene>
    <name evidence="5" type="ORF">SAMN05660293_04767</name>
</gene>
<dbReference type="Gene3D" id="2.130.10.130">
    <property type="entry name" value="Integrin alpha, N-terminal"/>
    <property type="match status" value="6"/>
</dbReference>
<name>A0A1T5H2R4_9BACT</name>
<feature type="domain" description="Secretion system C-terminal sorting" evidence="4">
    <location>
        <begin position="1372"/>
        <end position="1438"/>
    </location>
</feature>
<keyword evidence="3" id="KW-0325">Glycoprotein</keyword>
<proteinExistence type="predicted"/>
<keyword evidence="1" id="KW-0732">Signal</keyword>
<dbReference type="GO" id="GO:0009897">
    <property type="term" value="C:external side of plasma membrane"/>
    <property type="evidence" value="ECO:0007669"/>
    <property type="project" value="TreeGrafter"/>
</dbReference>
<dbReference type="GO" id="GO:0005178">
    <property type="term" value="F:integrin binding"/>
    <property type="evidence" value="ECO:0007669"/>
    <property type="project" value="TreeGrafter"/>
</dbReference>
<dbReference type="PROSITE" id="PS51470">
    <property type="entry name" value="FG_GAP"/>
    <property type="match status" value="12"/>
</dbReference>
<dbReference type="NCBIfam" id="TIGR04183">
    <property type="entry name" value="Por_Secre_tail"/>
    <property type="match status" value="1"/>
</dbReference>
<dbReference type="PANTHER" id="PTHR23220">
    <property type="entry name" value="INTEGRIN ALPHA"/>
    <property type="match status" value="1"/>
</dbReference>
<evidence type="ECO:0000256" key="1">
    <source>
        <dbReference type="ARBA" id="ARBA00022729"/>
    </source>
</evidence>
<evidence type="ECO:0000256" key="2">
    <source>
        <dbReference type="ARBA" id="ARBA00022737"/>
    </source>
</evidence>
<dbReference type="Pfam" id="PF01839">
    <property type="entry name" value="FG-GAP"/>
    <property type="match status" value="14"/>
</dbReference>
<evidence type="ECO:0000313" key="6">
    <source>
        <dbReference type="Proteomes" id="UP000190897"/>
    </source>
</evidence>
<keyword evidence="2" id="KW-0677">Repeat</keyword>
<evidence type="ECO:0000259" key="4">
    <source>
        <dbReference type="Pfam" id="PF18962"/>
    </source>
</evidence>
<dbReference type="Gene3D" id="2.60.40.10">
    <property type="entry name" value="Immunoglobulins"/>
    <property type="match status" value="1"/>
</dbReference>
<dbReference type="SMART" id="SM00191">
    <property type="entry name" value="Int_alpha"/>
    <property type="match status" value="14"/>
</dbReference>
<dbReference type="GO" id="GO:0033627">
    <property type="term" value="P:cell adhesion mediated by integrin"/>
    <property type="evidence" value="ECO:0007669"/>
    <property type="project" value="TreeGrafter"/>
</dbReference>
<dbReference type="Pfam" id="PF18962">
    <property type="entry name" value="Por_Secre_tail"/>
    <property type="match status" value="1"/>
</dbReference>
<dbReference type="InterPro" id="IPR026444">
    <property type="entry name" value="Secre_tail"/>
</dbReference>